<name>A0ABN6VFV9_9HYPH</name>
<keyword evidence="4" id="KW-1185">Reference proteome</keyword>
<evidence type="ECO:0000256" key="1">
    <source>
        <dbReference type="SAM" id="MobiDB-lite"/>
    </source>
</evidence>
<organism evidence="3 4">
    <name type="scientific">Methylocystis iwaonis</name>
    <dbReference type="NCBI Taxonomy" id="2885079"/>
    <lineage>
        <taxon>Bacteria</taxon>
        <taxon>Pseudomonadati</taxon>
        <taxon>Pseudomonadota</taxon>
        <taxon>Alphaproteobacteria</taxon>
        <taxon>Hyphomicrobiales</taxon>
        <taxon>Methylocystaceae</taxon>
        <taxon>Methylocystis</taxon>
    </lineage>
</organism>
<dbReference type="InterPro" id="IPR018682">
    <property type="entry name" value="DUF2167_membr"/>
</dbReference>
<dbReference type="Proteomes" id="UP001317629">
    <property type="component" value="Chromosome"/>
</dbReference>
<accession>A0ABN6VFV9</accession>
<feature type="chain" id="PRO_5045829437" evidence="2">
    <location>
        <begin position="29"/>
        <end position="761"/>
    </location>
</feature>
<evidence type="ECO:0000313" key="4">
    <source>
        <dbReference type="Proteomes" id="UP001317629"/>
    </source>
</evidence>
<evidence type="ECO:0000256" key="2">
    <source>
        <dbReference type="SAM" id="SignalP"/>
    </source>
</evidence>
<dbReference type="EMBL" id="AP027142">
    <property type="protein sequence ID" value="BDV34523.1"/>
    <property type="molecule type" value="Genomic_DNA"/>
</dbReference>
<feature type="region of interest" description="Disordered" evidence="1">
    <location>
        <begin position="95"/>
        <end position="145"/>
    </location>
</feature>
<dbReference type="RefSeq" id="WP_281927716.1">
    <property type="nucleotide sequence ID" value="NZ_AP027142.1"/>
</dbReference>
<keyword evidence="2" id="KW-0732">Signal</keyword>
<feature type="region of interest" description="Disordered" evidence="1">
    <location>
        <begin position="235"/>
        <end position="255"/>
    </location>
</feature>
<feature type="region of interest" description="Disordered" evidence="1">
    <location>
        <begin position="65"/>
        <end position="84"/>
    </location>
</feature>
<protein>
    <submittedName>
        <fullName evidence="3">Uncharacterized protein</fullName>
    </submittedName>
</protein>
<feature type="compositionally biased region" description="Low complexity" evidence="1">
    <location>
        <begin position="235"/>
        <end position="251"/>
    </location>
</feature>
<feature type="signal peptide" evidence="2">
    <location>
        <begin position="1"/>
        <end position="28"/>
    </location>
</feature>
<dbReference type="Pfam" id="PF09935">
    <property type="entry name" value="DUF2167"/>
    <property type="match status" value="1"/>
</dbReference>
<reference evidence="3 4" key="1">
    <citation type="journal article" date="2023" name="Int. J. Syst. Evol. Microbiol.">
        <title>Methylocystis iwaonis sp. nov., a type II methane-oxidizing bacterium from surface soil of a rice paddy field in Japan, and emended description of the genus Methylocystis (ex Whittenbury et al. 1970) Bowman et al. 1993.</title>
        <authorList>
            <person name="Kaise H."/>
            <person name="Sawadogo J.B."/>
            <person name="Alam M.S."/>
            <person name="Ueno C."/>
            <person name="Dianou D."/>
            <person name="Shinjo R."/>
            <person name="Asakawa S."/>
        </authorList>
    </citation>
    <scope>NUCLEOTIDE SEQUENCE [LARGE SCALE GENOMIC DNA]</scope>
    <source>
        <strain evidence="3 4">SS37A-Re</strain>
    </source>
</reference>
<gene>
    <name evidence="3" type="ORF">SS37A_20520</name>
</gene>
<sequence>MSVSKPPVVASSVALLAALSLVPSQGLARDGRRVGEDVIYEMAPMAPNSTQDIIFEMAPLKPVKGAAQASKPAPKPVEQPSPAVAAKPELKPTLAPGAAVQAAPAQPAQPPVAEAAKPARPNIAEHPATPEAAPAAQEAATPAEEPVVAQAPTIVEPAPIGPPIMILNPPRKSIAALSAPPAAFDQKAIDLQGGAAAPALVPSLDPTVHEEPPLAAQAPAPETADAGVAIQTPEAAAPAEEAENAGQGAETPPQDDLEARVGAIVAEGVVGPAQVRLADRATLWLPAGRIFLPPEAAKKLAKEAGLEWRAGIQGMIAPAGGGLEWLAPVELVEDGYIKTGAPESLKADELLAAFQASLPEINAQRARAGEPPVTLDGWLTPPTLDAKGRLSACANISTPNSQNGQDGFFNCEAWALGRNGAIKVGLADGGEMAERLKNEAAALAETIVFDHGATYEEFDAAADPVAPYSAADLLTRDVAAKTVKPVLAAAEEGAPAPSILDRISGLLYPALFGAIALGLYVYLKRRREEAGKEEAQQQEAESAPGEVLLPETSETAKQAPASLFARLLPSLHARFAKKTERALESAPGGDSRLDSTLSALKSRFAGLLEARKLQKSKTAPRADAVSNGVSEEEPVSALKKLAARMRRTSEEAPPPPVNVARIVRTPRTSGGAAVAVAEEFVAPLIVDHEPEKAPAEGLLEPELIEPGQNGVQIAEPQHAVDDVAPAASQVAAEDGGFGLMEPGAADSAAIEAARARLATEE</sequence>
<evidence type="ECO:0000313" key="3">
    <source>
        <dbReference type="EMBL" id="BDV34523.1"/>
    </source>
</evidence>
<proteinExistence type="predicted"/>